<dbReference type="Proteomes" id="UP000015101">
    <property type="component" value="Unassembled WGS sequence"/>
</dbReference>
<dbReference type="PROSITE" id="PS50214">
    <property type="entry name" value="DISINTEGRIN_2"/>
    <property type="match status" value="1"/>
</dbReference>
<dbReference type="EMBL" id="KB095811">
    <property type="protein sequence ID" value="ESO12673.1"/>
    <property type="molecule type" value="Genomic_DNA"/>
</dbReference>
<name>T1EKQ5_HELRO</name>
<dbReference type="Pfam" id="PF00200">
    <property type="entry name" value="Disintegrin"/>
    <property type="match status" value="1"/>
</dbReference>
<accession>T1EKQ5</accession>
<evidence type="ECO:0000259" key="2">
    <source>
        <dbReference type="PROSITE" id="PS50214"/>
    </source>
</evidence>
<dbReference type="InterPro" id="IPR036436">
    <property type="entry name" value="Disintegrin_dom_sf"/>
</dbReference>
<reference evidence="3 5" key="2">
    <citation type="journal article" date="2013" name="Nature">
        <title>Insights into bilaterian evolution from three spiralian genomes.</title>
        <authorList>
            <person name="Simakov O."/>
            <person name="Marletaz F."/>
            <person name="Cho S.J."/>
            <person name="Edsinger-Gonzales E."/>
            <person name="Havlak P."/>
            <person name="Hellsten U."/>
            <person name="Kuo D.H."/>
            <person name="Larsson T."/>
            <person name="Lv J."/>
            <person name="Arendt D."/>
            <person name="Savage R."/>
            <person name="Osoegawa K."/>
            <person name="de Jong P."/>
            <person name="Grimwood J."/>
            <person name="Chapman J.A."/>
            <person name="Shapiro H."/>
            <person name="Aerts A."/>
            <person name="Otillar R.P."/>
            <person name="Terry A.Y."/>
            <person name="Boore J.L."/>
            <person name="Grigoriev I.V."/>
            <person name="Lindberg D.R."/>
            <person name="Seaver E.C."/>
            <person name="Weisblat D.A."/>
            <person name="Putnam N.H."/>
            <person name="Rokhsar D.S."/>
        </authorList>
    </citation>
    <scope>NUCLEOTIDE SEQUENCE</scope>
</reference>
<dbReference type="Pfam" id="PF08516">
    <property type="entry name" value="ADAM_CR"/>
    <property type="match status" value="1"/>
</dbReference>
<keyword evidence="5" id="KW-1185">Reference proteome</keyword>
<dbReference type="PANTHER" id="PTHR11905:SF159">
    <property type="entry name" value="ADAM METALLOPROTEASE"/>
    <property type="match status" value="1"/>
</dbReference>
<dbReference type="InterPro" id="IPR006586">
    <property type="entry name" value="ADAM_Cys-rich"/>
</dbReference>
<dbReference type="eggNOG" id="KOG3607">
    <property type="taxonomic scope" value="Eukaryota"/>
</dbReference>
<dbReference type="EMBL" id="AMQM01000213">
    <property type="status" value="NOT_ANNOTATED_CDS"/>
    <property type="molecule type" value="Genomic_DNA"/>
</dbReference>
<dbReference type="HOGENOM" id="CLU_2055525_0_0_1"/>
<dbReference type="RefSeq" id="XP_009009393.1">
    <property type="nucleotide sequence ID" value="XM_009011145.1"/>
</dbReference>
<evidence type="ECO:0000313" key="5">
    <source>
        <dbReference type="Proteomes" id="UP000015101"/>
    </source>
</evidence>
<evidence type="ECO:0000313" key="4">
    <source>
        <dbReference type="EnsemblMetazoa" id="HelroP152299"/>
    </source>
</evidence>
<feature type="disulfide bond" evidence="1">
    <location>
        <begin position="40"/>
        <end position="60"/>
    </location>
</feature>
<dbReference type="InterPro" id="IPR001762">
    <property type="entry name" value="Disintegrin_dom"/>
</dbReference>
<protein>
    <recommendedName>
        <fullName evidence="2">Disintegrin domain-containing protein</fullName>
    </recommendedName>
</protein>
<dbReference type="KEGG" id="hro:HELRODRAFT_152299"/>
<feature type="domain" description="Disintegrin" evidence="2">
    <location>
        <begin position="1"/>
        <end position="68"/>
    </location>
</feature>
<dbReference type="GeneID" id="20197155"/>
<dbReference type="OrthoDB" id="5951731at2759"/>
<reference evidence="4" key="3">
    <citation type="submission" date="2015-06" db="UniProtKB">
        <authorList>
            <consortium name="EnsemblMetazoa"/>
        </authorList>
    </citation>
    <scope>IDENTIFICATION</scope>
</reference>
<dbReference type="EnsemblMetazoa" id="HelroT152299">
    <property type="protein sequence ID" value="HelroP152299"/>
    <property type="gene ID" value="HelroG152299"/>
</dbReference>
<keyword evidence="1" id="KW-1015">Disulfide bond</keyword>
<reference evidence="5" key="1">
    <citation type="submission" date="2012-12" db="EMBL/GenBank/DDBJ databases">
        <authorList>
            <person name="Hellsten U."/>
            <person name="Grimwood J."/>
            <person name="Chapman J.A."/>
            <person name="Shapiro H."/>
            <person name="Aerts A."/>
            <person name="Otillar R.P."/>
            <person name="Terry A.Y."/>
            <person name="Boore J.L."/>
            <person name="Simakov O."/>
            <person name="Marletaz F."/>
            <person name="Cho S.-J."/>
            <person name="Edsinger-Gonzales E."/>
            <person name="Havlak P."/>
            <person name="Kuo D.-H."/>
            <person name="Larsson T."/>
            <person name="Lv J."/>
            <person name="Arendt D."/>
            <person name="Savage R."/>
            <person name="Osoegawa K."/>
            <person name="de Jong P."/>
            <person name="Lindberg D.R."/>
            <person name="Seaver E.C."/>
            <person name="Weisblat D.A."/>
            <person name="Putnam N.H."/>
            <person name="Grigoriev I.V."/>
            <person name="Rokhsar D.S."/>
        </authorList>
    </citation>
    <scope>NUCLEOTIDE SEQUENCE</scope>
</reference>
<organism evidence="4 5">
    <name type="scientific">Helobdella robusta</name>
    <name type="common">Californian leech</name>
    <dbReference type="NCBI Taxonomy" id="6412"/>
    <lineage>
        <taxon>Eukaryota</taxon>
        <taxon>Metazoa</taxon>
        <taxon>Spiralia</taxon>
        <taxon>Lophotrochozoa</taxon>
        <taxon>Annelida</taxon>
        <taxon>Clitellata</taxon>
        <taxon>Hirudinea</taxon>
        <taxon>Rhynchobdellida</taxon>
        <taxon>Glossiphoniidae</taxon>
        <taxon>Helobdella</taxon>
    </lineage>
</organism>
<dbReference type="InParanoid" id="T1EKQ5"/>
<dbReference type="Gene3D" id="4.10.70.10">
    <property type="entry name" value="Disintegrin domain"/>
    <property type="match status" value="1"/>
</dbReference>
<dbReference type="CTD" id="20197155"/>
<dbReference type="SMART" id="SM00050">
    <property type="entry name" value="DISIN"/>
    <property type="match status" value="1"/>
</dbReference>
<proteinExistence type="predicted"/>
<evidence type="ECO:0000313" key="3">
    <source>
        <dbReference type="EMBL" id="ESO12673.1"/>
    </source>
</evidence>
<sequence>QRCSIKCCDKNTCKFTRNAKCASGLCCNLNTCQLKKNSLCREAAGECDVEEVCDGASNHCPVDRHVNNTTPCQVGGGGFCFDGECNSHDKACQALYGNKSISAPEQCYQMNMNATKFYNC</sequence>
<evidence type="ECO:0000256" key="1">
    <source>
        <dbReference type="PROSITE-ProRule" id="PRU00068"/>
    </source>
</evidence>
<dbReference type="SUPFAM" id="SSF57552">
    <property type="entry name" value="Blood coagulation inhibitor (disintegrin)"/>
    <property type="match status" value="1"/>
</dbReference>
<gene>
    <name evidence="4" type="primary">20197155</name>
    <name evidence="3" type="ORF">HELRODRAFT_152299</name>
</gene>
<dbReference type="AlphaFoldDB" id="T1EKQ5"/>
<dbReference type="PANTHER" id="PTHR11905">
    <property type="entry name" value="ADAM A DISINTEGRIN AND METALLOPROTEASE DOMAIN"/>
    <property type="match status" value="1"/>
</dbReference>